<dbReference type="Pfam" id="PF01488">
    <property type="entry name" value="Shikimate_DH"/>
    <property type="match status" value="1"/>
</dbReference>
<evidence type="ECO:0000256" key="8">
    <source>
        <dbReference type="HAMAP-Rule" id="MF_00222"/>
    </source>
</evidence>
<feature type="domain" description="Quinate/shikimate 5-dehydrogenase/glutamyl-tRNA reductase" evidence="9">
    <location>
        <begin position="123"/>
        <end position="192"/>
    </location>
</feature>
<dbReference type="InterPro" id="IPR006151">
    <property type="entry name" value="Shikm_DH/Glu-tRNA_Rdtase"/>
</dbReference>
<feature type="binding site" evidence="8">
    <location>
        <position position="86"/>
    </location>
    <ligand>
        <name>shikimate</name>
        <dbReference type="ChEBI" id="CHEBI:36208"/>
    </ligand>
</feature>
<sequence length="276" mass="28356">MIRAFVVGHPIAHSRSPLIHGHWLAEHGIAGSYERLDVAPEAFAEFLRGLPTSGFAGGNVTIPHKEAAFALADDVTERARAIGAVNTLVVGEGGRVRGDNTDAPGFCAHLDQSLGPDWPARGEAVILGAGGAARALVVGLAERGVARIRVANRTRERAEAVAALAPGVAEALAWADLPAAMEGAGLLVNTTSLGMKGQPPLTLDLAPLPAGAAVADIVYAPLETDLLAAARRRGLAAVDGLGMLLHQAVPGFAAWFGTRPAVTAALRETIVADLAR</sequence>
<comment type="function">
    <text evidence="8">Involved in the biosynthesis of the chorismate, which leads to the biosynthesis of aromatic amino acids. Catalyzes the reversible NADPH linked reduction of 3-dehydroshikimate (DHSA) to yield shikimate (SA).</text>
</comment>
<feature type="binding site" evidence="8">
    <location>
        <begin position="152"/>
        <end position="157"/>
    </location>
    <ligand>
        <name>NADP(+)</name>
        <dbReference type="ChEBI" id="CHEBI:58349"/>
    </ligand>
</feature>
<evidence type="ECO:0000313" key="12">
    <source>
        <dbReference type="Proteomes" id="UP001231124"/>
    </source>
</evidence>
<evidence type="ECO:0000256" key="2">
    <source>
        <dbReference type="ARBA" id="ARBA00012962"/>
    </source>
</evidence>
<dbReference type="Pfam" id="PF08501">
    <property type="entry name" value="Shikimate_dh_N"/>
    <property type="match status" value="1"/>
</dbReference>
<dbReference type="InterPro" id="IPR011342">
    <property type="entry name" value="Shikimate_DH"/>
</dbReference>
<comment type="caution">
    <text evidence="11">The sequence shown here is derived from an EMBL/GenBank/DDBJ whole genome shotgun (WGS) entry which is preliminary data.</text>
</comment>
<feature type="binding site" evidence="8">
    <location>
        <begin position="14"/>
        <end position="16"/>
    </location>
    <ligand>
        <name>shikimate</name>
        <dbReference type="ChEBI" id="CHEBI:36208"/>
    </ligand>
</feature>
<evidence type="ECO:0000259" key="10">
    <source>
        <dbReference type="Pfam" id="PF08501"/>
    </source>
</evidence>
<feature type="domain" description="Shikimate dehydrogenase substrate binding N-terminal" evidence="10">
    <location>
        <begin position="6"/>
        <end position="88"/>
    </location>
</feature>
<dbReference type="HAMAP" id="MF_00222">
    <property type="entry name" value="Shikimate_DH_AroE"/>
    <property type="match status" value="1"/>
</dbReference>
<evidence type="ECO:0000259" key="9">
    <source>
        <dbReference type="Pfam" id="PF01488"/>
    </source>
</evidence>
<comment type="subunit">
    <text evidence="8">Homodimer.</text>
</comment>
<feature type="binding site" evidence="8">
    <location>
        <position position="77"/>
    </location>
    <ligand>
        <name>NADP(+)</name>
        <dbReference type="ChEBI" id="CHEBI:58349"/>
    </ligand>
</feature>
<feature type="binding site" evidence="8">
    <location>
        <position position="219"/>
    </location>
    <ligand>
        <name>shikimate</name>
        <dbReference type="ChEBI" id="CHEBI:36208"/>
    </ligand>
</feature>
<dbReference type="Gene3D" id="3.40.50.10860">
    <property type="entry name" value="Leucine Dehydrogenase, chain A, domain 1"/>
    <property type="match status" value="1"/>
</dbReference>
<dbReference type="Gene3D" id="3.40.50.720">
    <property type="entry name" value="NAD(P)-binding Rossmann-like Domain"/>
    <property type="match status" value="1"/>
</dbReference>
<dbReference type="SUPFAM" id="SSF53223">
    <property type="entry name" value="Aminoacid dehydrogenase-like, N-terminal domain"/>
    <property type="match status" value="1"/>
</dbReference>
<protein>
    <recommendedName>
        <fullName evidence="2 8">Shikimate dehydrogenase (NADP(+))</fullName>
        <shortName evidence="8">SDH</shortName>
        <ecNumber evidence="2 8">1.1.1.25</ecNumber>
    </recommendedName>
</protein>
<dbReference type="CDD" id="cd01065">
    <property type="entry name" value="NAD_bind_Shikimate_DH"/>
    <property type="match status" value="1"/>
</dbReference>
<evidence type="ECO:0000256" key="5">
    <source>
        <dbReference type="ARBA" id="ARBA00023002"/>
    </source>
</evidence>
<gene>
    <name evidence="8" type="primary">aroE</name>
    <name evidence="11" type="ORF">QO012_000760</name>
</gene>
<keyword evidence="12" id="KW-1185">Reference proteome</keyword>
<keyword evidence="5 8" id="KW-0560">Oxidoreductase</keyword>
<evidence type="ECO:0000256" key="4">
    <source>
        <dbReference type="ARBA" id="ARBA00022857"/>
    </source>
</evidence>
<dbReference type="NCBIfam" id="NF001312">
    <property type="entry name" value="PRK00258.1-4"/>
    <property type="match status" value="1"/>
</dbReference>
<feature type="binding site" evidence="8">
    <location>
        <position position="217"/>
    </location>
    <ligand>
        <name>NADP(+)</name>
        <dbReference type="ChEBI" id="CHEBI:58349"/>
    </ligand>
</feature>
<dbReference type="PANTHER" id="PTHR21089:SF1">
    <property type="entry name" value="BIFUNCTIONAL 3-DEHYDROQUINATE DEHYDRATASE_SHIKIMATE DEHYDROGENASE, CHLOROPLASTIC"/>
    <property type="match status" value="1"/>
</dbReference>
<dbReference type="Proteomes" id="UP001231124">
    <property type="component" value="Unassembled WGS sequence"/>
</dbReference>
<comment type="similarity">
    <text evidence="8">Belongs to the shikimate dehydrogenase family.</text>
</comment>
<feature type="binding site" evidence="8">
    <location>
        <position position="240"/>
    </location>
    <ligand>
        <name>NADP(+)</name>
        <dbReference type="ChEBI" id="CHEBI:58349"/>
    </ligand>
</feature>
<organism evidence="11 12">
    <name type="scientific">Methylobacterium aerolatum</name>
    <dbReference type="NCBI Taxonomy" id="418708"/>
    <lineage>
        <taxon>Bacteria</taxon>
        <taxon>Pseudomonadati</taxon>
        <taxon>Pseudomonadota</taxon>
        <taxon>Alphaproteobacteria</taxon>
        <taxon>Hyphomicrobiales</taxon>
        <taxon>Methylobacteriaceae</taxon>
        <taxon>Methylobacterium</taxon>
    </lineage>
</organism>
<keyword evidence="6 8" id="KW-0057">Aromatic amino acid biosynthesis</keyword>
<accession>A0ABU0HVB5</accession>
<evidence type="ECO:0000256" key="3">
    <source>
        <dbReference type="ARBA" id="ARBA00022605"/>
    </source>
</evidence>
<feature type="binding site" evidence="8">
    <location>
        <position position="247"/>
    </location>
    <ligand>
        <name>shikimate</name>
        <dbReference type="ChEBI" id="CHEBI:36208"/>
    </ligand>
</feature>
<feature type="binding site" evidence="8">
    <location>
        <begin position="128"/>
        <end position="132"/>
    </location>
    <ligand>
        <name>NADP(+)</name>
        <dbReference type="ChEBI" id="CHEBI:58349"/>
    </ligand>
</feature>
<dbReference type="GO" id="GO:0004764">
    <property type="term" value="F:shikimate 3-dehydrogenase (NADP+) activity"/>
    <property type="evidence" value="ECO:0007669"/>
    <property type="project" value="UniProtKB-EC"/>
</dbReference>
<dbReference type="EMBL" id="JAUSVP010000002">
    <property type="protein sequence ID" value="MDQ0446271.1"/>
    <property type="molecule type" value="Genomic_DNA"/>
</dbReference>
<feature type="active site" description="Proton acceptor" evidence="8">
    <location>
        <position position="65"/>
    </location>
</feature>
<feature type="binding site" evidence="8">
    <location>
        <position position="102"/>
    </location>
    <ligand>
        <name>shikimate</name>
        <dbReference type="ChEBI" id="CHEBI:36208"/>
    </ligand>
</feature>
<dbReference type="RefSeq" id="WP_238204283.1">
    <property type="nucleotide sequence ID" value="NZ_BPQE01000017.1"/>
</dbReference>
<evidence type="ECO:0000313" key="11">
    <source>
        <dbReference type="EMBL" id="MDQ0446271.1"/>
    </source>
</evidence>
<dbReference type="InterPro" id="IPR036291">
    <property type="entry name" value="NAD(P)-bd_dom_sf"/>
</dbReference>
<dbReference type="EC" id="1.1.1.25" evidence="2 8"/>
<dbReference type="SUPFAM" id="SSF51735">
    <property type="entry name" value="NAD(P)-binding Rossmann-fold domains"/>
    <property type="match status" value="1"/>
</dbReference>
<dbReference type="PANTHER" id="PTHR21089">
    <property type="entry name" value="SHIKIMATE DEHYDROGENASE"/>
    <property type="match status" value="1"/>
</dbReference>
<dbReference type="InterPro" id="IPR022893">
    <property type="entry name" value="Shikimate_DH_fam"/>
</dbReference>
<comment type="catalytic activity">
    <reaction evidence="7 8">
        <text>shikimate + NADP(+) = 3-dehydroshikimate + NADPH + H(+)</text>
        <dbReference type="Rhea" id="RHEA:17737"/>
        <dbReference type="ChEBI" id="CHEBI:15378"/>
        <dbReference type="ChEBI" id="CHEBI:16630"/>
        <dbReference type="ChEBI" id="CHEBI:36208"/>
        <dbReference type="ChEBI" id="CHEBI:57783"/>
        <dbReference type="ChEBI" id="CHEBI:58349"/>
        <dbReference type="EC" id="1.1.1.25"/>
    </reaction>
</comment>
<keyword evidence="4 8" id="KW-0521">NADP</keyword>
<feature type="binding site" evidence="8">
    <location>
        <position position="61"/>
    </location>
    <ligand>
        <name>shikimate</name>
        <dbReference type="ChEBI" id="CHEBI:36208"/>
    </ligand>
</feature>
<evidence type="ECO:0000256" key="1">
    <source>
        <dbReference type="ARBA" id="ARBA00004871"/>
    </source>
</evidence>
<evidence type="ECO:0000256" key="7">
    <source>
        <dbReference type="ARBA" id="ARBA00049442"/>
    </source>
</evidence>
<dbReference type="NCBIfam" id="TIGR00507">
    <property type="entry name" value="aroE"/>
    <property type="match status" value="1"/>
</dbReference>
<name>A0ABU0HVB5_9HYPH</name>
<dbReference type="InterPro" id="IPR046346">
    <property type="entry name" value="Aminoacid_DH-like_N_sf"/>
</dbReference>
<keyword evidence="3 8" id="KW-0028">Amino-acid biosynthesis</keyword>
<reference evidence="11 12" key="1">
    <citation type="submission" date="2023-07" db="EMBL/GenBank/DDBJ databases">
        <title>Genomic Encyclopedia of Type Strains, Phase IV (KMG-IV): sequencing the most valuable type-strain genomes for metagenomic binning, comparative biology and taxonomic classification.</title>
        <authorList>
            <person name="Goeker M."/>
        </authorList>
    </citation>
    <scope>NUCLEOTIDE SEQUENCE [LARGE SCALE GENOMIC DNA]</scope>
    <source>
        <strain evidence="11 12">DSM 19013</strain>
    </source>
</reference>
<dbReference type="InterPro" id="IPR013708">
    <property type="entry name" value="Shikimate_DH-bd_N"/>
</dbReference>
<evidence type="ECO:0000256" key="6">
    <source>
        <dbReference type="ARBA" id="ARBA00023141"/>
    </source>
</evidence>
<proteinExistence type="inferred from homology"/>
<comment type="pathway">
    <text evidence="1 8">Metabolic intermediate biosynthesis; chorismate biosynthesis; chorismate from D-erythrose 4-phosphate and phosphoenolpyruvate: step 4/7.</text>
</comment>